<name>A0A812J105_9DINO</name>
<dbReference type="EMBL" id="CAJNJA010005681">
    <property type="protein sequence ID" value="CAE7196072.1"/>
    <property type="molecule type" value="Genomic_DNA"/>
</dbReference>
<evidence type="ECO:0000313" key="2">
    <source>
        <dbReference type="EMBL" id="CAE7196072.1"/>
    </source>
</evidence>
<organism evidence="2 3">
    <name type="scientific">Symbiodinium necroappetens</name>
    <dbReference type="NCBI Taxonomy" id="1628268"/>
    <lineage>
        <taxon>Eukaryota</taxon>
        <taxon>Sar</taxon>
        <taxon>Alveolata</taxon>
        <taxon>Dinophyceae</taxon>
        <taxon>Suessiales</taxon>
        <taxon>Symbiodiniaceae</taxon>
        <taxon>Symbiodinium</taxon>
    </lineage>
</organism>
<gene>
    <name evidence="2" type="primary">Ap1g1</name>
    <name evidence="2" type="ORF">SNEC2469_LOCUS1337</name>
</gene>
<feature type="signal peptide" evidence="1">
    <location>
        <begin position="1"/>
        <end position="40"/>
    </location>
</feature>
<feature type="chain" id="PRO_5032695266" evidence="1">
    <location>
        <begin position="41"/>
        <end position="357"/>
    </location>
</feature>
<protein>
    <submittedName>
        <fullName evidence="2">Ap1g1 protein</fullName>
    </submittedName>
</protein>
<accession>A0A812J105</accession>
<evidence type="ECO:0000313" key="3">
    <source>
        <dbReference type="Proteomes" id="UP000601435"/>
    </source>
</evidence>
<proteinExistence type="predicted"/>
<dbReference type="AlphaFoldDB" id="A0A812J105"/>
<dbReference type="OrthoDB" id="438895at2759"/>
<evidence type="ECO:0000256" key="1">
    <source>
        <dbReference type="SAM" id="SignalP"/>
    </source>
</evidence>
<reference evidence="2" key="1">
    <citation type="submission" date="2021-02" db="EMBL/GenBank/DDBJ databases">
        <authorList>
            <person name="Dougan E. K."/>
            <person name="Rhodes N."/>
            <person name="Thang M."/>
            <person name="Chan C."/>
        </authorList>
    </citation>
    <scope>NUCLEOTIDE SEQUENCE</scope>
</reference>
<keyword evidence="3" id="KW-1185">Reference proteome</keyword>
<dbReference type="Proteomes" id="UP000601435">
    <property type="component" value="Unassembled WGS sequence"/>
</dbReference>
<keyword evidence="1" id="KW-0732">Signal</keyword>
<comment type="caution">
    <text evidence="2">The sequence shown here is derived from an EMBL/GenBank/DDBJ whole genome shotgun (WGS) entry which is preliminary data.</text>
</comment>
<sequence>MASPALCSHAPQSGSRPKSRFVLALLAMICWQMSRHSVSAFLPGFQGRRLAIQAALVGLVPQAAKAEEGAPVKKGGRASKWYGIYEDPKHPSCDRSIVIAFDGTKGKIEGYDLSGAGDEGKFNCRKRRDVQYYDWSLKVSLANKDANELVVEQAGRDIVDRKRIGQPSEVIAKWDGDGILWPDGTKWPSAAVCPVFRDGDDAGRDMSRCSLQDGRMAGAPAESAVTFSGPACSSARDDREVHRDSRIMSITFNPHGSRCVTTDNNGVVGVWKTDMRGLCNQMCHYRKTGAHDKVIFRTMTPSGEPNLDNPPFFFGGEQGIIYLADDFGLCSERYKIGSPLLLLEYYREKAPGTRDQP</sequence>